<gene>
    <name evidence="1" type="ORF">GBK04_13245</name>
</gene>
<proteinExistence type="predicted"/>
<evidence type="ECO:0000313" key="2">
    <source>
        <dbReference type="Proteomes" id="UP000479293"/>
    </source>
</evidence>
<reference evidence="1 2" key="1">
    <citation type="submission" date="2019-10" db="EMBL/GenBank/DDBJ databases">
        <title>Draft Genome Sequence of Cytophagaceae sp. SJW1-29.</title>
        <authorList>
            <person name="Choi A."/>
        </authorList>
    </citation>
    <scope>NUCLEOTIDE SEQUENCE [LARGE SCALE GENOMIC DNA]</scope>
    <source>
        <strain evidence="1 2">SJW1-29</strain>
    </source>
</reference>
<dbReference type="Proteomes" id="UP000479293">
    <property type="component" value="Unassembled WGS sequence"/>
</dbReference>
<dbReference type="EMBL" id="WHLY01000002">
    <property type="protein sequence ID" value="MPR34294.1"/>
    <property type="molecule type" value="Genomic_DNA"/>
</dbReference>
<dbReference type="RefSeq" id="WP_152760381.1">
    <property type="nucleotide sequence ID" value="NZ_WHLY01000002.1"/>
</dbReference>
<dbReference type="AlphaFoldDB" id="A0A7C9BHJ0"/>
<accession>A0A7C9BHJ0</accession>
<sequence length="79" mass="9177">MVTYRVFDEVIDFITSIPRPEDILAYKPSLAGQQRLELLVEKKRSGLLSDDEMHELEQYLMVEHLMRVAKKKAKSQVNG</sequence>
<comment type="caution">
    <text evidence="1">The sequence shown here is derived from an EMBL/GenBank/DDBJ whole genome shotgun (WGS) entry which is preliminary data.</text>
</comment>
<name>A0A7C9BHJ0_9BACT</name>
<keyword evidence="2" id="KW-1185">Reference proteome</keyword>
<evidence type="ECO:0000313" key="1">
    <source>
        <dbReference type="EMBL" id="MPR34294.1"/>
    </source>
</evidence>
<protein>
    <submittedName>
        <fullName evidence="1">Uncharacterized protein</fullName>
    </submittedName>
</protein>
<organism evidence="1 2">
    <name type="scientific">Salmonirosea aquatica</name>
    <dbReference type="NCBI Taxonomy" id="2654236"/>
    <lineage>
        <taxon>Bacteria</taxon>
        <taxon>Pseudomonadati</taxon>
        <taxon>Bacteroidota</taxon>
        <taxon>Cytophagia</taxon>
        <taxon>Cytophagales</taxon>
        <taxon>Spirosomataceae</taxon>
        <taxon>Salmonirosea</taxon>
    </lineage>
</organism>